<protein>
    <recommendedName>
        <fullName evidence="1">protein-ribulosamine 3-kinase</fullName>
        <ecNumber evidence="1">2.7.1.172</ecNumber>
    </recommendedName>
</protein>
<dbReference type="SUPFAM" id="SSF56112">
    <property type="entry name" value="Protein kinase-like (PK-like)"/>
    <property type="match status" value="1"/>
</dbReference>
<dbReference type="Proteomes" id="UP000030686">
    <property type="component" value="Unassembled WGS sequence"/>
</dbReference>
<evidence type="ECO:0000313" key="3">
    <source>
        <dbReference type="EMBL" id="CDM29075.1"/>
    </source>
</evidence>
<dbReference type="EMBL" id="HG792015">
    <property type="protein sequence ID" value="CDM29075.1"/>
    <property type="molecule type" value="Genomic_DNA"/>
</dbReference>
<dbReference type="InterPro" id="IPR016477">
    <property type="entry name" value="Fructo-/Ketosamine-3-kinase"/>
</dbReference>
<keyword evidence="4" id="KW-1185">Reference proteome</keyword>
<comment type="catalytic activity">
    <reaction evidence="2">
        <text>N(6)-D-ribulosyl-L-lysyl-[protein] + ATP = N(6)-(3-O-phospho-D-ribulosyl)-L-lysyl-[protein] + ADP + H(+)</text>
        <dbReference type="Rhea" id="RHEA:48432"/>
        <dbReference type="Rhea" id="RHEA-COMP:12103"/>
        <dbReference type="Rhea" id="RHEA-COMP:12104"/>
        <dbReference type="ChEBI" id="CHEBI:15378"/>
        <dbReference type="ChEBI" id="CHEBI:30616"/>
        <dbReference type="ChEBI" id="CHEBI:90418"/>
        <dbReference type="ChEBI" id="CHEBI:90420"/>
        <dbReference type="ChEBI" id="CHEBI:456216"/>
        <dbReference type="EC" id="2.7.1.172"/>
    </reaction>
    <physiologicalReaction direction="left-to-right" evidence="2">
        <dbReference type="Rhea" id="RHEA:48433"/>
    </physiologicalReaction>
</comment>
<name>W6PYH3_PENRF</name>
<gene>
    <name evidence="3" type="ORF">PROQFM164_S01g002886</name>
</gene>
<dbReference type="GO" id="GO:0102193">
    <property type="term" value="F:protein-ribulosamine 3-kinase activity"/>
    <property type="evidence" value="ECO:0007669"/>
    <property type="project" value="UniProtKB-EC"/>
</dbReference>
<keyword evidence="3" id="KW-0418">Kinase</keyword>
<dbReference type="GO" id="GO:0016301">
    <property type="term" value="F:kinase activity"/>
    <property type="evidence" value="ECO:0007669"/>
    <property type="project" value="UniProtKB-KW"/>
</dbReference>
<dbReference type="Pfam" id="PF03881">
    <property type="entry name" value="Fructosamin_kin"/>
    <property type="match status" value="1"/>
</dbReference>
<organism evidence="3 4">
    <name type="scientific">Penicillium roqueforti (strain FM164)</name>
    <dbReference type="NCBI Taxonomy" id="1365484"/>
    <lineage>
        <taxon>Eukaryota</taxon>
        <taxon>Fungi</taxon>
        <taxon>Dikarya</taxon>
        <taxon>Ascomycota</taxon>
        <taxon>Pezizomycotina</taxon>
        <taxon>Eurotiomycetes</taxon>
        <taxon>Eurotiomycetidae</taxon>
        <taxon>Eurotiales</taxon>
        <taxon>Aspergillaceae</taxon>
        <taxon>Penicillium</taxon>
    </lineage>
</organism>
<dbReference type="Gene3D" id="3.90.1200.10">
    <property type="match status" value="1"/>
</dbReference>
<reference evidence="3" key="1">
    <citation type="journal article" date="2014" name="Nat. Commun.">
        <title>Multiple recent horizontal transfers of a large genomic region in cheese making fungi.</title>
        <authorList>
            <person name="Cheeseman K."/>
            <person name="Ropars J."/>
            <person name="Renault P."/>
            <person name="Dupont J."/>
            <person name="Gouzy J."/>
            <person name="Branca A."/>
            <person name="Abraham A.L."/>
            <person name="Ceppi M."/>
            <person name="Conseiller E."/>
            <person name="Debuchy R."/>
            <person name="Malagnac F."/>
            <person name="Goarin A."/>
            <person name="Silar P."/>
            <person name="Lacoste S."/>
            <person name="Sallet E."/>
            <person name="Bensimon A."/>
            <person name="Giraud T."/>
            <person name="Brygoo Y."/>
        </authorList>
    </citation>
    <scope>NUCLEOTIDE SEQUENCE [LARGE SCALE GENOMIC DNA]</scope>
    <source>
        <strain evidence="3">FM164</strain>
    </source>
</reference>
<sequence length="367" mass="41615">MKYNGADGLEFEAGNTKIDPAVLHELPEGCRVSSTENHGVSFWAQTGRIDVLLRNGTPQSFFIKVISKGLGMDMTRGEFQSMSAIHKFLPEFVPRPIACGTYSTIPDTHFFLCEFREMTDDMPDPHKFAALLSKLHQQSVSPTGKFGFHITTYAGNLPQFVAWEESWEVFFAKTMRQALDLEIERKGPSEELDVLSSALFEMVIPRLLRPLESDGRTVKPSLVHGDLWYANAGIDVDQDQPLVFDACSFFAHNECTFSYEKLAVARTKIFNFGDEFGQWRPACNRFGDEYVAAYNTFAQISPPEEDFQGRLDLYRLRFDTHVSALFVDNETLRTQVLDVMRDLVQRYGKCVLGGSLGHKHKKPQKNN</sequence>
<dbReference type="PANTHER" id="PTHR12149">
    <property type="entry name" value="FRUCTOSAMINE 3 KINASE-RELATED PROTEIN"/>
    <property type="match status" value="1"/>
</dbReference>
<dbReference type="EC" id="2.7.1.172" evidence="1"/>
<dbReference type="InterPro" id="IPR011009">
    <property type="entry name" value="Kinase-like_dom_sf"/>
</dbReference>
<proteinExistence type="predicted"/>
<evidence type="ECO:0000313" key="4">
    <source>
        <dbReference type="Proteomes" id="UP000030686"/>
    </source>
</evidence>
<evidence type="ECO:0000256" key="2">
    <source>
        <dbReference type="ARBA" id="ARBA00048655"/>
    </source>
</evidence>
<dbReference type="AlphaFoldDB" id="W6PYH3"/>
<keyword evidence="3" id="KW-0808">Transferase</keyword>
<evidence type="ECO:0000256" key="1">
    <source>
        <dbReference type="ARBA" id="ARBA00011961"/>
    </source>
</evidence>
<dbReference type="PANTHER" id="PTHR12149:SF8">
    <property type="entry name" value="PROTEIN-RIBULOSAMINE 3-KINASE"/>
    <property type="match status" value="1"/>
</dbReference>
<dbReference type="OrthoDB" id="5772781at2759"/>
<accession>W6PYH3</accession>
<dbReference type="OMA" id="CNRFGDE"/>